<evidence type="ECO:0000313" key="5">
    <source>
        <dbReference type="Proteomes" id="UP000185655"/>
    </source>
</evidence>
<keyword evidence="6" id="KW-1185">Reference proteome</keyword>
<accession>A0A1K2HJ63</accession>
<dbReference type="InterPro" id="IPR036291">
    <property type="entry name" value="NAD(P)-bd_dom_sf"/>
</dbReference>
<dbReference type="PANTHER" id="PTHR43000">
    <property type="entry name" value="DTDP-D-GLUCOSE 4,6-DEHYDRATASE-RELATED"/>
    <property type="match status" value="1"/>
</dbReference>
<evidence type="ECO:0000313" key="6">
    <source>
        <dbReference type="Proteomes" id="UP000218979"/>
    </source>
</evidence>
<evidence type="ECO:0000256" key="1">
    <source>
        <dbReference type="ARBA" id="ARBA00007637"/>
    </source>
</evidence>
<dbReference type="RefSeq" id="WP_031366360.1">
    <property type="nucleotide sequence ID" value="NZ_FPKS01000019.1"/>
</dbReference>
<dbReference type="Pfam" id="PF01370">
    <property type="entry name" value="Epimerase"/>
    <property type="match status" value="1"/>
</dbReference>
<dbReference type="STRING" id="1122154.SAMN02746068_02054"/>
<evidence type="ECO:0000313" key="4">
    <source>
        <dbReference type="EMBL" id="SFZ76741.1"/>
    </source>
</evidence>
<dbReference type="Proteomes" id="UP000218979">
    <property type="component" value="Unassembled WGS sequence"/>
</dbReference>
<dbReference type="Gene3D" id="3.40.50.720">
    <property type="entry name" value="NAD(P)-binding Rossmann-like Domain"/>
    <property type="match status" value="1"/>
</dbReference>
<dbReference type="EMBL" id="JXJT01000026">
    <property type="protein sequence ID" value="PCS00854.1"/>
    <property type="molecule type" value="Genomic_DNA"/>
</dbReference>
<evidence type="ECO:0000313" key="3">
    <source>
        <dbReference type="EMBL" id="PCS00854.1"/>
    </source>
</evidence>
<sequence>MRVVVTGAGGYIGAHVVDEALSKGHEVIAIDMDLKNISDKAIKKNLDLFATHENLFQSLGEPDVLIHLAWRDGFIHNSEQHMKNLSAHIEFVRNYVKSGGKNVAVMGSMHEVGYHEGAVDENTPTSPQSQYGIAKNAMRESLILASKELDFNLYWLRAYYIFGDDEYGSSIFSKLTRAAKNGDETFPFTTGKNLYDFIHVKDLAKMIVAASTQNEVTGVINVATGQAKSLAEQVEWYIQSNDWSIKLLYGVFPDRPYDSPGIWADATKIKDIMENYD</sequence>
<dbReference type="OrthoDB" id="9811743at2"/>
<reference evidence="4 5" key="2">
    <citation type="submission" date="2016-11" db="EMBL/GenBank/DDBJ databases">
        <authorList>
            <person name="Jaros S."/>
            <person name="Januszkiewicz K."/>
            <person name="Wedrychowicz H."/>
        </authorList>
    </citation>
    <scope>NUCLEOTIDE SEQUENCE [LARGE SCALE GENOMIC DNA]</scope>
    <source>
        <strain evidence="4 5">DSM 22330</strain>
    </source>
</reference>
<dbReference type="InterPro" id="IPR001509">
    <property type="entry name" value="Epimerase_deHydtase"/>
</dbReference>
<reference evidence="3 6" key="1">
    <citation type="submission" date="2014-12" db="EMBL/GenBank/DDBJ databases">
        <title>Draft genome sequences of 10 type strains of Lactococcus.</title>
        <authorList>
            <person name="Sun Z."/>
            <person name="Zhong Z."/>
            <person name="Liu W."/>
            <person name="Zhang W."/>
            <person name="Zhang H."/>
        </authorList>
    </citation>
    <scope>NUCLEOTIDE SEQUENCE [LARGE SCALE GENOMIC DNA]</scope>
    <source>
        <strain evidence="3 6">DSM 22330</strain>
    </source>
</reference>
<feature type="domain" description="NAD-dependent epimerase/dehydratase" evidence="2">
    <location>
        <begin position="3"/>
        <end position="223"/>
    </location>
</feature>
<name>A0A1K2HJ63_9LACT</name>
<protein>
    <submittedName>
        <fullName evidence="3">NAD dependent epimerase/dehydratase family protein</fullName>
    </submittedName>
    <submittedName>
        <fullName evidence="4">dTDP-6-deoxy-L-talose 4-dehydrogenase (NAD+)</fullName>
    </submittedName>
</protein>
<gene>
    <name evidence="3" type="ORF">RR45_GL001183</name>
    <name evidence="4" type="ORF">SAMN02746068_02054</name>
</gene>
<dbReference type="AlphaFoldDB" id="A0A1K2HJ63"/>
<dbReference type="Proteomes" id="UP000185655">
    <property type="component" value="Unassembled WGS sequence"/>
</dbReference>
<evidence type="ECO:0000259" key="2">
    <source>
        <dbReference type="Pfam" id="PF01370"/>
    </source>
</evidence>
<comment type="similarity">
    <text evidence="1">Belongs to the NAD(P)-dependent epimerase/dehydratase family.</text>
</comment>
<proteinExistence type="inferred from homology"/>
<dbReference type="SUPFAM" id="SSF51735">
    <property type="entry name" value="NAD(P)-binding Rossmann-fold domains"/>
    <property type="match status" value="1"/>
</dbReference>
<dbReference type="EMBL" id="FPKS01000019">
    <property type="protein sequence ID" value="SFZ76741.1"/>
    <property type="molecule type" value="Genomic_DNA"/>
</dbReference>
<organism evidence="4 5">
    <name type="scientific">Pseudolactococcus chungangensis CAU 28 = DSM 22330</name>
    <dbReference type="NCBI Taxonomy" id="1122154"/>
    <lineage>
        <taxon>Bacteria</taxon>
        <taxon>Bacillati</taxon>
        <taxon>Bacillota</taxon>
        <taxon>Bacilli</taxon>
        <taxon>Lactobacillales</taxon>
        <taxon>Streptococcaceae</taxon>
        <taxon>Pseudolactococcus</taxon>
    </lineage>
</organism>